<dbReference type="PANTHER" id="PTHR33689">
    <property type="entry name" value="FAS-BINDING FACTOR 1"/>
    <property type="match status" value="1"/>
</dbReference>
<dbReference type="PANTHER" id="PTHR33689:SF1">
    <property type="entry name" value="FAS-BINDING FACTOR 1"/>
    <property type="match status" value="1"/>
</dbReference>
<dbReference type="InterPro" id="IPR033561">
    <property type="entry name" value="FBF1"/>
</dbReference>
<accession>A0AAV8VT61</accession>
<dbReference type="AlphaFoldDB" id="A0AAV8VT61"/>
<evidence type="ECO:0000256" key="1">
    <source>
        <dbReference type="SAM" id="Phobius"/>
    </source>
</evidence>
<dbReference type="GO" id="GO:0036064">
    <property type="term" value="C:ciliary basal body"/>
    <property type="evidence" value="ECO:0007669"/>
    <property type="project" value="TreeGrafter"/>
</dbReference>
<comment type="caution">
    <text evidence="2">The sequence shown here is derived from an EMBL/GenBank/DDBJ whole genome shotgun (WGS) entry which is preliminary data.</text>
</comment>
<proteinExistence type="predicted"/>
<feature type="transmembrane region" description="Helical" evidence="1">
    <location>
        <begin position="225"/>
        <end position="242"/>
    </location>
</feature>
<dbReference type="GO" id="GO:0090162">
    <property type="term" value="P:establishment of epithelial cell polarity"/>
    <property type="evidence" value="ECO:0007669"/>
    <property type="project" value="InterPro"/>
</dbReference>
<evidence type="ECO:0000313" key="2">
    <source>
        <dbReference type="EMBL" id="KAJ8916901.1"/>
    </source>
</evidence>
<dbReference type="Proteomes" id="UP001159042">
    <property type="component" value="Unassembled WGS sequence"/>
</dbReference>
<keyword evidence="1" id="KW-0472">Membrane</keyword>
<dbReference type="EMBL" id="JANEYG010000038">
    <property type="protein sequence ID" value="KAJ8916901.1"/>
    <property type="molecule type" value="Genomic_DNA"/>
</dbReference>
<protein>
    <submittedName>
        <fullName evidence="2">Uncharacterized protein</fullName>
    </submittedName>
</protein>
<organism evidence="2 3">
    <name type="scientific">Exocentrus adspersus</name>
    <dbReference type="NCBI Taxonomy" id="1586481"/>
    <lineage>
        <taxon>Eukaryota</taxon>
        <taxon>Metazoa</taxon>
        <taxon>Ecdysozoa</taxon>
        <taxon>Arthropoda</taxon>
        <taxon>Hexapoda</taxon>
        <taxon>Insecta</taxon>
        <taxon>Pterygota</taxon>
        <taxon>Neoptera</taxon>
        <taxon>Endopterygota</taxon>
        <taxon>Coleoptera</taxon>
        <taxon>Polyphaga</taxon>
        <taxon>Cucujiformia</taxon>
        <taxon>Chrysomeloidea</taxon>
        <taxon>Cerambycidae</taxon>
        <taxon>Lamiinae</taxon>
        <taxon>Acanthocinini</taxon>
        <taxon>Exocentrus</taxon>
    </lineage>
</organism>
<dbReference type="GO" id="GO:0060271">
    <property type="term" value="P:cilium assembly"/>
    <property type="evidence" value="ECO:0007669"/>
    <property type="project" value="InterPro"/>
</dbReference>
<keyword evidence="1" id="KW-1133">Transmembrane helix</keyword>
<evidence type="ECO:0000313" key="3">
    <source>
        <dbReference type="Proteomes" id="UP001159042"/>
    </source>
</evidence>
<name>A0AAV8VT61_9CUCU</name>
<reference evidence="2 3" key="1">
    <citation type="journal article" date="2023" name="Insect Mol. Biol.">
        <title>Genome sequencing provides insights into the evolution of gene families encoding plant cell wall-degrading enzymes in longhorned beetles.</title>
        <authorList>
            <person name="Shin N.R."/>
            <person name="Okamura Y."/>
            <person name="Kirsch R."/>
            <person name="Pauchet Y."/>
        </authorList>
    </citation>
    <scope>NUCLEOTIDE SEQUENCE [LARGE SCALE GENOMIC DNA]</scope>
    <source>
        <strain evidence="2">EAD_L_NR</strain>
    </source>
</reference>
<dbReference type="GO" id="GO:0005814">
    <property type="term" value="C:centriole"/>
    <property type="evidence" value="ECO:0007669"/>
    <property type="project" value="TreeGrafter"/>
</dbReference>
<sequence>MPSILGIKQISLLEQFSLDLEDKLKTEIIRITALFEENINTVNKNYNEEIMFYKNKVNIMEEQHVKDIELLKNNHSRVLEEIKSEHALHIEYLKQFHKREMEISADGQLYSKKLDNGIEILNSTATVLQEVNEKINKESDVISIARQSSIESREKEIIHSMPHAISGTLYTRFYGRPMVICAIGVKISTPFPPRLNVHRELNLTDKRQFVDGLLRPGTEIGDMCHVYGLLYFATLLYLCYILY</sequence>
<dbReference type="GO" id="GO:0097539">
    <property type="term" value="C:ciliary transition fiber"/>
    <property type="evidence" value="ECO:0007669"/>
    <property type="project" value="InterPro"/>
</dbReference>
<keyword evidence="1" id="KW-0812">Transmembrane</keyword>
<gene>
    <name evidence="2" type="ORF">NQ315_013370</name>
</gene>
<keyword evidence="3" id="KW-1185">Reference proteome</keyword>